<evidence type="ECO:0000313" key="2">
    <source>
        <dbReference type="Proteomes" id="UP000678047"/>
    </source>
</evidence>
<evidence type="ECO:0000313" key="1">
    <source>
        <dbReference type="EMBL" id="QTH79753.1"/>
    </source>
</evidence>
<name>A0A8A6C6G9_9CAUD</name>
<accession>A0A8A6C6G9</accession>
<proteinExistence type="predicted"/>
<reference evidence="1 2" key="1">
    <citation type="submission" date="2021-02" db="EMBL/GenBank/DDBJ databases">
        <authorList>
            <person name="Jia K."/>
            <person name="Zhang L."/>
            <person name="Liu Z."/>
        </authorList>
    </citation>
    <scope>NUCLEOTIDE SEQUENCE [LARGE SCALE GENOMIC DNA]</scope>
</reference>
<dbReference type="EMBL" id="MW671054">
    <property type="protein sequence ID" value="QTH79753.1"/>
    <property type="molecule type" value="Genomic_DNA"/>
</dbReference>
<organism evidence="1 2">
    <name type="scientific">Aeromonas phage PZL-Ah152</name>
    <dbReference type="NCBI Taxonomy" id="2820393"/>
    <lineage>
        <taxon>Viruses</taxon>
        <taxon>Duplodnaviria</taxon>
        <taxon>Heunggongvirae</taxon>
        <taxon>Uroviricota</taxon>
        <taxon>Caudoviricetes</taxon>
        <taxon>Autographivirales</taxon>
        <taxon>Autotranscriptaviridae</taxon>
        <taxon>Studiervirinae</taxon>
        <taxon>Armandvirus</taxon>
        <taxon>Armandvirus PZLAh152</taxon>
    </lineage>
</organism>
<sequence>MKTYHIIIKPYGVGLETRKDGVLASIKWFDTETAAEAEMQDCIKKDAKKKAH</sequence>
<keyword evidence="2" id="KW-1185">Reference proteome</keyword>
<protein>
    <submittedName>
        <fullName evidence="1">Uncharacterized protein</fullName>
    </submittedName>
</protein>
<dbReference type="Proteomes" id="UP000678047">
    <property type="component" value="Segment"/>
</dbReference>